<feature type="compositionally biased region" description="Polar residues" evidence="9">
    <location>
        <begin position="232"/>
        <end position="245"/>
    </location>
</feature>
<feature type="chain" id="PRO_5002204412" description="AA9 family lytic polysaccharide monooxygenase" evidence="10">
    <location>
        <begin position="24"/>
        <end position="245"/>
    </location>
</feature>
<dbReference type="GO" id="GO:0004497">
    <property type="term" value="F:monooxygenase activity"/>
    <property type="evidence" value="ECO:0007669"/>
    <property type="project" value="UniProtKB-KW"/>
</dbReference>
<gene>
    <name evidence="12" type="ORF">M422DRAFT_236607</name>
</gene>
<dbReference type="Gene3D" id="2.70.50.70">
    <property type="match status" value="1"/>
</dbReference>
<dbReference type="AlphaFoldDB" id="A0A0C9TWY2"/>
<name>A0A0C9TWY2_SPHS4</name>
<dbReference type="GO" id="GO:0008810">
    <property type="term" value="F:cellulase activity"/>
    <property type="evidence" value="ECO:0007669"/>
    <property type="project" value="UniProtKB-UniRule"/>
</dbReference>
<comment type="catalytic activity">
    <reaction evidence="8">
        <text>[(1-&gt;4)-beta-D-glucosyl]n+m + reduced acceptor + O2 = 4-dehydro-beta-D-glucosyl-[(1-&gt;4)-beta-D-glucosyl]n-1 + [(1-&gt;4)-beta-D-glucosyl]m + acceptor + H2O.</text>
        <dbReference type="EC" id="1.14.99.56"/>
    </reaction>
</comment>
<feature type="domain" description="Auxiliary Activity family 9 catalytic" evidence="11">
    <location>
        <begin position="24"/>
        <end position="221"/>
    </location>
</feature>
<dbReference type="PANTHER" id="PTHR33353">
    <property type="entry name" value="PUTATIVE (AFU_ORTHOLOGUE AFUA_1G12560)-RELATED"/>
    <property type="match status" value="1"/>
</dbReference>
<keyword evidence="12" id="KW-0503">Monooxygenase</keyword>
<keyword evidence="12" id="KW-0560">Oxidoreductase</keyword>
<dbReference type="EMBL" id="KN837374">
    <property type="protein sequence ID" value="KIJ26324.1"/>
    <property type="molecule type" value="Genomic_DNA"/>
</dbReference>
<dbReference type="PANTHER" id="PTHR33353:SF17">
    <property type="entry name" value="ENDO-BETA-1,4-GLUCANASE D"/>
    <property type="match status" value="1"/>
</dbReference>
<feature type="signal peptide" evidence="10">
    <location>
        <begin position="1"/>
        <end position="23"/>
    </location>
</feature>
<proteinExistence type="inferred from homology"/>
<accession>A0A0C9TWY2</accession>
<dbReference type="GO" id="GO:0030248">
    <property type="term" value="F:cellulose binding"/>
    <property type="evidence" value="ECO:0007669"/>
    <property type="project" value="UniProtKB-UniRule"/>
</dbReference>
<dbReference type="InterPro" id="IPR005103">
    <property type="entry name" value="AA9_LPMO"/>
</dbReference>
<dbReference type="InterPro" id="IPR049892">
    <property type="entry name" value="AA9"/>
</dbReference>
<evidence type="ECO:0000256" key="5">
    <source>
        <dbReference type="ARBA" id="ARBA00023277"/>
    </source>
</evidence>
<dbReference type="OrthoDB" id="2525337at2759"/>
<comment type="function">
    <text evidence="8">Lytic polysaccharide monooxygenase (LMPO) that depolymerizes crystalline and amorphous polysaccharides via the oxidation of scissile alpha- or beta-(1-4)-glycosidic bonds, yielding C1 and/or C4 oxidation products. Catalysis by LPMOs requires the reduction of the active-site copper from Cu(II) to Cu(I) by a reducing agent and H(2)O(2) or O(2) as a cosubstrate.</text>
</comment>
<dbReference type="CDD" id="cd21175">
    <property type="entry name" value="LPMO_AA9"/>
    <property type="match status" value="1"/>
</dbReference>
<evidence type="ECO:0000256" key="9">
    <source>
        <dbReference type="SAM" id="MobiDB-lite"/>
    </source>
</evidence>
<sequence>MDPQMMFGFKAFSALLLAVPAFAHVRMTSISVNGGAPVTDSVRLPPSNSPVTDVTSDDLICNVNGANPMPGITSIPAGATIGAQWDQGAHPGPNLVYMAKVDNATTSTITGLSWTKISQQGIVNSALVANAGGWSSPLPTGLYEFTIPSEIPSGQYLLRVETIGLHVASTYPGAQFYIGCVQIQVTNGGSGTPTGVSFPGAYAGSDPGITIDIYYPVPTTYTFPGGPVWPDGSTQNDNDAGDWSS</sequence>
<dbReference type="EC" id="1.14.99.56" evidence="8"/>
<evidence type="ECO:0000256" key="8">
    <source>
        <dbReference type="RuleBase" id="RU368122"/>
    </source>
</evidence>
<keyword evidence="10" id="KW-0732">Signal</keyword>
<evidence type="ECO:0000256" key="3">
    <source>
        <dbReference type="ARBA" id="ARBA00023001"/>
    </source>
</evidence>
<dbReference type="GO" id="GO:0005576">
    <property type="term" value="C:extracellular region"/>
    <property type="evidence" value="ECO:0007669"/>
    <property type="project" value="UniProtKB-SubCell"/>
</dbReference>
<evidence type="ECO:0000256" key="10">
    <source>
        <dbReference type="SAM" id="SignalP"/>
    </source>
</evidence>
<comment type="similarity">
    <text evidence="7">Belongs to the polysaccharide monooxygenase AA9 family.</text>
</comment>
<dbReference type="HOGENOM" id="CLU_031730_0_2_1"/>
<protein>
    <recommendedName>
        <fullName evidence="8">AA9 family lytic polysaccharide monooxygenase</fullName>
        <ecNumber evidence="8">1.14.99.56</ecNumber>
    </recommendedName>
    <alternativeName>
        <fullName evidence="8">Endo-beta-1,4-glucanase</fullName>
    </alternativeName>
    <alternativeName>
        <fullName evidence="8">Glycosyl hydrolase 61 family protein</fullName>
    </alternativeName>
</protein>
<evidence type="ECO:0000259" key="11">
    <source>
        <dbReference type="Pfam" id="PF03443"/>
    </source>
</evidence>
<keyword evidence="3 8" id="KW-0136">Cellulose degradation</keyword>
<evidence type="ECO:0000313" key="13">
    <source>
        <dbReference type="Proteomes" id="UP000054279"/>
    </source>
</evidence>
<evidence type="ECO:0000256" key="6">
    <source>
        <dbReference type="ARBA" id="ARBA00023326"/>
    </source>
</evidence>
<comment type="domain">
    <text evidence="8">Has a modular structure: an endo-beta-1,4-glucanase catalytic module at the N-terminus, a linker rich in serines and threonines, and a C-terminal carbohydrate-binding module (CBM).</text>
</comment>
<keyword evidence="4 8" id="KW-1015">Disulfide bond</keyword>
<dbReference type="Proteomes" id="UP000054279">
    <property type="component" value="Unassembled WGS sequence"/>
</dbReference>
<evidence type="ECO:0000256" key="1">
    <source>
        <dbReference type="ARBA" id="ARBA00004613"/>
    </source>
</evidence>
<keyword evidence="13" id="KW-1185">Reference proteome</keyword>
<comment type="subcellular location">
    <subcellularLocation>
        <location evidence="1 8">Secreted</location>
    </subcellularLocation>
</comment>
<evidence type="ECO:0000256" key="2">
    <source>
        <dbReference type="ARBA" id="ARBA00022525"/>
    </source>
</evidence>
<dbReference type="Pfam" id="PF03443">
    <property type="entry name" value="AA9"/>
    <property type="match status" value="1"/>
</dbReference>
<organism evidence="12 13">
    <name type="scientific">Sphaerobolus stellatus (strain SS14)</name>
    <dbReference type="NCBI Taxonomy" id="990650"/>
    <lineage>
        <taxon>Eukaryota</taxon>
        <taxon>Fungi</taxon>
        <taxon>Dikarya</taxon>
        <taxon>Basidiomycota</taxon>
        <taxon>Agaricomycotina</taxon>
        <taxon>Agaricomycetes</taxon>
        <taxon>Phallomycetidae</taxon>
        <taxon>Geastrales</taxon>
        <taxon>Sphaerobolaceae</taxon>
        <taxon>Sphaerobolus</taxon>
    </lineage>
</organism>
<keyword evidence="5 8" id="KW-0119">Carbohydrate metabolism</keyword>
<evidence type="ECO:0000256" key="7">
    <source>
        <dbReference type="ARBA" id="ARBA00044502"/>
    </source>
</evidence>
<reference evidence="12 13" key="1">
    <citation type="submission" date="2014-06" db="EMBL/GenBank/DDBJ databases">
        <title>Evolutionary Origins and Diversification of the Mycorrhizal Mutualists.</title>
        <authorList>
            <consortium name="DOE Joint Genome Institute"/>
            <consortium name="Mycorrhizal Genomics Consortium"/>
            <person name="Kohler A."/>
            <person name="Kuo A."/>
            <person name="Nagy L.G."/>
            <person name="Floudas D."/>
            <person name="Copeland A."/>
            <person name="Barry K.W."/>
            <person name="Cichocki N."/>
            <person name="Veneault-Fourrey C."/>
            <person name="LaButti K."/>
            <person name="Lindquist E.A."/>
            <person name="Lipzen A."/>
            <person name="Lundell T."/>
            <person name="Morin E."/>
            <person name="Murat C."/>
            <person name="Riley R."/>
            <person name="Ohm R."/>
            <person name="Sun H."/>
            <person name="Tunlid A."/>
            <person name="Henrissat B."/>
            <person name="Grigoriev I.V."/>
            <person name="Hibbett D.S."/>
            <person name="Martin F."/>
        </authorList>
    </citation>
    <scope>NUCLEOTIDE SEQUENCE [LARGE SCALE GENOMIC DNA]</scope>
    <source>
        <strain evidence="12 13">SS14</strain>
    </source>
</reference>
<feature type="region of interest" description="Disordered" evidence="9">
    <location>
        <begin position="226"/>
        <end position="245"/>
    </location>
</feature>
<evidence type="ECO:0000256" key="4">
    <source>
        <dbReference type="ARBA" id="ARBA00023157"/>
    </source>
</evidence>
<dbReference type="GO" id="GO:0030245">
    <property type="term" value="P:cellulose catabolic process"/>
    <property type="evidence" value="ECO:0007669"/>
    <property type="project" value="UniProtKB-UniRule"/>
</dbReference>
<keyword evidence="6 8" id="KW-0624">Polysaccharide degradation</keyword>
<keyword evidence="2 8" id="KW-0964">Secreted</keyword>
<evidence type="ECO:0000313" key="12">
    <source>
        <dbReference type="EMBL" id="KIJ26324.1"/>
    </source>
</evidence>